<evidence type="ECO:0000256" key="2">
    <source>
        <dbReference type="ARBA" id="ARBA00022448"/>
    </source>
</evidence>
<evidence type="ECO:0000313" key="6">
    <source>
        <dbReference type="EMBL" id="GKY87403.1"/>
    </source>
</evidence>
<keyword evidence="3" id="KW-0547">Nucleotide-binding</keyword>
<dbReference type="InterPro" id="IPR047641">
    <property type="entry name" value="ABC_transpr_MalK/UgpC-like"/>
</dbReference>
<dbReference type="PROSITE" id="PS50893">
    <property type="entry name" value="ABC_TRANSPORTER_2"/>
    <property type="match status" value="1"/>
</dbReference>
<protein>
    <submittedName>
        <fullName evidence="6">ABC transporter ATP-binding protein</fullName>
    </submittedName>
</protein>
<dbReference type="SUPFAM" id="SSF52540">
    <property type="entry name" value="P-loop containing nucleoside triphosphate hydrolases"/>
    <property type="match status" value="1"/>
</dbReference>
<proteinExistence type="inferred from homology"/>
<dbReference type="InterPro" id="IPR015855">
    <property type="entry name" value="ABC_transpr_MalK-like"/>
</dbReference>
<keyword evidence="4 6" id="KW-0067">ATP-binding</keyword>
<dbReference type="InterPro" id="IPR003439">
    <property type="entry name" value="ABC_transporter-like_ATP-bd"/>
</dbReference>
<dbReference type="PANTHER" id="PTHR43875">
    <property type="entry name" value="MALTODEXTRIN IMPORT ATP-BINDING PROTEIN MSMX"/>
    <property type="match status" value="1"/>
</dbReference>
<keyword evidence="7" id="KW-1185">Reference proteome</keyword>
<dbReference type="Gene3D" id="3.40.50.300">
    <property type="entry name" value="P-loop containing nucleotide triphosphate hydrolases"/>
    <property type="match status" value="1"/>
</dbReference>
<dbReference type="CDD" id="cd03301">
    <property type="entry name" value="ABC_MalK_N"/>
    <property type="match status" value="1"/>
</dbReference>
<dbReference type="InterPro" id="IPR027417">
    <property type="entry name" value="P-loop_NTPase"/>
</dbReference>
<dbReference type="Gene3D" id="2.40.50.140">
    <property type="entry name" value="Nucleic acid-binding proteins"/>
    <property type="match status" value="1"/>
</dbReference>
<evidence type="ECO:0000256" key="1">
    <source>
        <dbReference type="ARBA" id="ARBA00005417"/>
    </source>
</evidence>
<sequence>MVAIRLQDIRKSYGPVEVIKGVSFEAEQGEFVVFVGPSGCGKSTILRMIAGLEKPDSGEIYFGDDRYTDVPPGKREIGMVFQSYALYPHMSVADNMTVSLRLAGVPKTDRRKRAVEVARMLKLDELLDRKPAELSGGQRQRVAIGRAIVRDPKAFLFDEPLSNLDAALRVETRLEISRLHQQINTTMIYVTHDQTEAMTMADRIVLLDAGQVVQQGTPLELYRNPANLFVATFLGSPKMNVLDVAAVSRDGTTAQLTMAGASHVSVTLPSPETADPKSIGVRPEDTRIVPEGEGVLSGTIISAEHLGSEVLVHTETAAGQIIAKMPPDFSAHAGDTVWVGFNVARAHLFDADGLTINNHARQ</sequence>
<evidence type="ECO:0000256" key="4">
    <source>
        <dbReference type="ARBA" id="ARBA00022840"/>
    </source>
</evidence>
<dbReference type="EMBL" id="BROH01000002">
    <property type="protein sequence ID" value="GKY87403.1"/>
    <property type="molecule type" value="Genomic_DNA"/>
</dbReference>
<dbReference type="InterPro" id="IPR017871">
    <property type="entry name" value="ABC_transporter-like_CS"/>
</dbReference>
<dbReference type="Gene3D" id="2.40.50.100">
    <property type="match status" value="1"/>
</dbReference>
<reference evidence="6" key="1">
    <citation type="journal article" date="2023" name="Int. J. Syst. Evol. Microbiol.">
        <title>Sinisalibacter aestuarii sp. nov., isolated from estuarine sediment of the Arakawa River.</title>
        <authorList>
            <person name="Arafat S.T."/>
            <person name="Hirano S."/>
            <person name="Sato A."/>
            <person name="Takeuchi K."/>
            <person name="Yasuda T."/>
            <person name="Terahara T."/>
            <person name="Hamada M."/>
            <person name="Kobayashi T."/>
        </authorList>
    </citation>
    <scope>NUCLEOTIDE SEQUENCE</scope>
    <source>
        <strain evidence="6">B-399</strain>
    </source>
</reference>
<dbReference type="GO" id="GO:0005524">
    <property type="term" value="F:ATP binding"/>
    <property type="evidence" value="ECO:0007669"/>
    <property type="project" value="UniProtKB-KW"/>
</dbReference>
<dbReference type="Pfam" id="PF08402">
    <property type="entry name" value="TOBE_2"/>
    <property type="match status" value="1"/>
</dbReference>
<dbReference type="SUPFAM" id="SSF50331">
    <property type="entry name" value="MOP-like"/>
    <property type="match status" value="1"/>
</dbReference>
<evidence type="ECO:0000313" key="7">
    <source>
        <dbReference type="Proteomes" id="UP001144205"/>
    </source>
</evidence>
<dbReference type="RefSeq" id="WP_281841388.1">
    <property type="nucleotide sequence ID" value="NZ_BROH01000002.1"/>
</dbReference>
<feature type="domain" description="ABC transporter" evidence="5">
    <location>
        <begin position="4"/>
        <end position="234"/>
    </location>
</feature>
<name>A0ABQ5LRN8_9RHOB</name>
<dbReference type="NCBIfam" id="NF008653">
    <property type="entry name" value="PRK11650.1"/>
    <property type="match status" value="1"/>
</dbReference>
<dbReference type="InterPro" id="IPR013611">
    <property type="entry name" value="Transp-assoc_OB_typ2"/>
</dbReference>
<dbReference type="PROSITE" id="PS00211">
    <property type="entry name" value="ABC_TRANSPORTER_1"/>
    <property type="match status" value="1"/>
</dbReference>
<dbReference type="InterPro" id="IPR012340">
    <property type="entry name" value="NA-bd_OB-fold"/>
</dbReference>
<keyword evidence="2" id="KW-0813">Transport</keyword>
<evidence type="ECO:0000256" key="3">
    <source>
        <dbReference type="ARBA" id="ARBA00022741"/>
    </source>
</evidence>
<accession>A0ABQ5LRN8</accession>
<organism evidence="6 7">
    <name type="scientific">Sinisalibacter aestuarii</name>
    <dbReference type="NCBI Taxonomy" id="2949426"/>
    <lineage>
        <taxon>Bacteria</taxon>
        <taxon>Pseudomonadati</taxon>
        <taxon>Pseudomonadota</taxon>
        <taxon>Alphaproteobacteria</taxon>
        <taxon>Rhodobacterales</taxon>
        <taxon>Roseobacteraceae</taxon>
        <taxon>Sinisalibacter</taxon>
    </lineage>
</organism>
<dbReference type="InterPro" id="IPR003593">
    <property type="entry name" value="AAA+_ATPase"/>
</dbReference>
<dbReference type="Proteomes" id="UP001144205">
    <property type="component" value="Unassembled WGS sequence"/>
</dbReference>
<dbReference type="PANTHER" id="PTHR43875:SF3">
    <property type="entry name" value="MALTOSE_MALTODEXTRIN IMPORT ATP-BINDING PROTEIN MALK"/>
    <property type="match status" value="1"/>
</dbReference>
<evidence type="ECO:0000259" key="5">
    <source>
        <dbReference type="PROSITE" id="PS50893"/>
    </source>
</evidence>
<gene>
    <name evidence="6" type="ORF">STA1M1_12720</name>
</gene>
<dbReference type="Pfam" id="PF00005">
    <property type="entry name" value="ABC_tran"/>
    <property type="match status" value="1"/>
</dbReference>
<comment type="similarity">
    <text evidence="1">Belongs to the ABC transporter superfamily.</text>
</comment>
<comment type="caution">
    <text evidence="6">The sequence shown here is derived from an EMBL/GenBank/DDBJ whole genome shotgun (WGS) entry which is preliminary data.</text>
</comment>
<dbReference type="InterPro" id="IPR008995">
    <property type="entry name" value="Mo/tungstate-bd_C_term_dom"/>
</dbReference>
<dbReference type="SMART" id="SM00382">
    <property type="entry name" value="AAA"/>
    <property type="match status" value="1"/>
</dbReference>